<name>A0AAD6NHP1_DREDA</name>
<keyword evidence="3" id="KW-1185">Reference proteome</keyword>
<organism evidence="2 3">
    <name type="scientific">Drechslerella dactyloides</name>
    <name type="common">Nematode-trapping fungus</name>
    <name type="synonym">Arthrobotrys dactyloides</name>
    <dbReference type="NCBI Taxonomy" id="74499"/>
    <lineage>
        <taxon>Eukaryota</taxon>
        <taxon>Fungi</taxon>
        <taxon>Dikarya</taxon>
        <taxon>Ascomycota</taxon>
        <taxon>Pezizomycotina</taxon>
        <taxon>Orbiliomycetes</taxon>
        <taxon>Orbiliales</taxon>
        <taxon>Orbiliaceae</taxon>
        <taxon>Drechslerella</taxon>
    </lineage>
</organism>
<gene>
    <name evidence="2" type="ORF">Dda_6591</name>
</gene>
<feature type="compositionally biased region" description="Low complexity" evidence="1">
    <location>
        <begin position="86"/>
        <end position="104"/>
    </location>
</feature>
<feature type="compositionally biased region" description="Basic and acidic residues" evidence="1">
    <location>
        <begin position="651"/>
        <end position="667"/>
    </location>
</feature>
<feature type="region of interest" description="Disordered" evidence="1">
    <location>
        <begin position="1"/>
        <end position="29"/>
    </location>
</feature>
<feature type="region of interest" description="Disordered" evidence="1">
    <location>
        <begin position="410"/>
        <end position="445"/>
    </location>
</feature>
<evidence type="ECO:0000256" key="1">
    <source>
        <dbReference type="SAM" id="MobiDB-lite"/>
    </source>
</evidence>
<feature type="region of interest" description="Disordered" evidence="1">
    <location>
        <begin position="650"/>
        <end position="672"/>
    </location>
</feature>
<evidence type="ECO:0000313" key="3">
    <source>
        <dbReference type="Proteomes" id="UP001221413"/>
    </source>
</evidence>
<dbReference type="Proteomes" id="UP001221413">
    <property type="component" value="Unassembled WGS sequence"/>
</dbReference>
<protein>
    <submittedName>
        <fullName evidence="2">Uncharacterized protein</fullName>
    </submittedName>
</protein>
<dbReference type="EMBL" id="JAQGDS010000008">
    <property type="protein sequence ID" value="KAJ6258547.1"/>
    <property type="molecule type" value="Genomic_DNA"/>
</dbReference>
<feature type="compositionally biased region" description="Basic and acidic residues" evidence="1">
    <location>
        <begin position="105"/>
        <end position="123"/>
    </location>
</feature>
<proteinExistence type="predicted"/>
<sequence>MSAEDEASGANSARDGFSDRQKENRGPPNFLAIRFAWEKRHQEEASLADGGSNDNYGIDNYGIGTQQKLIAIADPEYQGATERYQSSSGTPDSSRPGTSSSGLSFRDDPAHNHRDTPRRDLRRSLFGSRTSLAESIKQAPPILLPNEIPSTLSLPQHKALEPVPGIMSSLITRPTLEPNAMPKQTAFVYVDKDAVISILTTLEYTHPIFSELYLHTQSSLEPGAIRSCEEMSTADFLEGFMNPALDPILTNKLEGQWWSIECGLPNGVIMIHSLQLSTYSHVFIFKFSPVTGVFSKLVPEEVTEMRAFLEENPNDPKVFPKIPATHILNDSQKLRIQLGNGGSLASRSMTNLANLLPVSLSRKIPSTGFASRVQHVGTAVSEGVLAVIRENILPILMNWNRQNFHTAQRLEADSSSCSNISSNPPKRIDENQKPETPQPSQSRRSLFFQNSPRSYLKHPLQMLRQAHSSTVSLASNAPSSSIPDDSEVIKTPTIILTTPERETSILKLSADIPQTVPQMRIKSLWPSIIGKRGTEPPIFVFWKEVFEQLCFGTSMPSNIKAINMDLDTNLSEQVANDLHRLLAVITEMYVEAADGMQLDFIRMKVPPKKNTSTVDLRKFYSAQPVVDLKMIESYSTAPETLTMNQQPAAAKLEEKTSDSKVEEESKGSKRALGTGIRDNLKVPECEHEMAEANIEQSMEPAERFDKQLKLKFGIPELEFSSILLSRDTYIVEAVLAGWFADAAEWIRNNELQWRDALLDREASQSTASETSEPDKRASHLRPPTDPFTFTTTYLNNHNNGYLYD</sequence>
<dbReference type="AlphaFoldDB" id="A0AAD6NHP1"/>
<feature type="region of interest" description="Disordered" evidence="1">
    <location>
        <begin position="80"/>
        <end position="124"/>
    </location>
</feature>
<accession>A0AAD6NHP1</accession>
<feature type="compositionally biased region" description="Low complexity" evidence="1">
    <location>
        <begin position="414"/>
        <end position="423"/>
    </location>
</feature>
<comment type="caution">
    <text evidence="2">The sequence shown here is derived from an EMBL/GenBank/DDBJ whole genome shotgun (WGS) entry which is preliminary data.</text>
</comment>
<reference evidence="2" key="1">
    <citation type="submission" date="2023-01" db="EMBL/GenBank/DDBJ databases">
        <title>The chitinases involved in constricting ring structure development in the nematode-trapping fungus Drechslerella dactyloides.</title>
        <authorList>
            <person name="Wang R."/>
            <person name="Zhang L."/>
            <person name="Tang P."/>
            <person name="Li S."/>
            <person name="Liang L."/>
        </authorList>
    </citation>
    <scope>NUCLEOTIDE SEQUENCE</scope>
    <source>
        <strain evidence="2">YMF1.00031</strain>
    </source>
</reference>
<feature type="compositionally biased region" description="Polar residues" evidence="1">
    <location>
        <begin position="434"/>
        <end position="445"/>
    </location>
</feature>
<feature type="region of interest" description="Disordered" evidence="1">
    <location>
        <begin position="762"/>
        <end position="789"/>
    </location>
</feature>
<feature type="compositionally biased region" description="Basic and acidic residues" evidence="1">
    <location>
        <begin position="16"/>
        <end position="25"/>
    </location>
</feature>
<evidence type="ECO:0000313" key="2">
    <source>
        <dbReference type="EMBL" id="KAJ6258547.1"/>
    </source>
</evidence>